<evidence type="ECO:0000313" key="3">
    <source>
        <dbReference type="Proteomes" id="UP000828390"/>
    </source>
</evidence>
<sequence length="169" mass="18255">MWQQGPVDNAGTASFVLEVHAARARREGLSRQGNQADSLSFSWRQASEVAKPVEGTGSLSTWADVVQKGKKARKAPETQDAAPATSPPGDQTPSPVTTEMPLVETKEMEVSEGTAKRKLETEEEFTPMPRNRVVCGVEQVESGGIDTSEMLSPDSIYDGMLATQSPHRI</sequence>
<keyword evidence="3" id="KW-1185">Reference proteome</keyword>
<reference evidence="2" key="1">
    <citation type="journal article" date="2019" name="bioRxiv">
        <title>The Genome of the Zebra Mussel, Dreissena polymorpha: A Resource for Invasive Species Research.</title>
        <authorList>
            <person name="McCartney M.A."/>
            <person name="Auch B."/>
            <person name="Kono T."/>
            <person name="Mallez S."/>
            <person name="Zhang Y."/>
            <person name="Obille A."/>
            <person name="Becker A."/>
            <person name="Abrahante J.E."/>
            <person name="Garbe J."/>
            <person name="Badalamenti J.P."/>
            <person name="Herman A."/>
            <person name="Mangelson H."/>
            <person name="Liachko I."/>
            <person name="Sullivan S."/>
            <person name="Sone E.D."/>
            <person name="Koren S."/>
            <person name="Silverstein K.A.T."/>
            <person name="Beckman K.B."/>
            <person name="Gohl D.M."/>
        </authorList>
    </citation>
    <scope>NUCLEOTIDE SEQUENCE</scope>
    <source>
        <strain evidence="2">Duluth1</strain>
        <tissue evidence="2">Whole animal</tissue>
    </source>
</reference>
<comment type="caution">
    <text evidence="2">The sequence shown here is derived from an EMBL/GenBank/DDBJ whole genome shotgun (WGS) entry which is preliminary data.</text>
</comment>
<feature type="region of interest" description="Disordered" evidence="1">
    <location>
        <begin position="67"/>
        <end position="169"/>
    </location>
</feature>
<dbReference type="Proteomes" id="UP000828390">
    <property type="component" value="Unassembled WGS sequence"/>
</dbReference>
<organism evidence="2 3">
    <name type="scientific">Dreissena polymorpha</name>
    <name type="common">Zebra mussel</name>
    <name type="synonym">Mytilus polymorpha</name>
    <dbReference type="NCBI Taxonomy" id="45954"/>
    <lineage>
        <taxon>Eukaryota</taxon>
        <taxon>Metazoa</taxon>
        <taxon>Spiralia</taxon>
        <taxon>Lophotrochozoa</taxon>
        <taxon>Mollusca</taxon>
        <taxon>Bivalvia</taxon>
        <taxon>Autobranchia</taxon>
        <taxon>Heteroconchia</taxon>
        <taxon>Euheterodonta</taxon>
        <taxon>Imparidentia</taxon>
        <taxon>Neoheterodontei</taxon>
        <taxon>Myida</taxon>
        <taxon>Dreissenoidea</taxon>
        <taxon>Dreissenidae</taxon>
        <taxon>Dreissena</taxon>
    </lineage>
</organism>
<gene>
    <name evidence="2" type="ORF">DPMN_130526</name>
</gene>
<evidence type="ECO:0000313" key="2">
    <source>
        <dbReference type="EMBL" id="KAH3828545.1"/>
    </source>
</evidence>
<accession>A0A9D4JXM5</accession>
<feature type="compositionally biased region" description="Polar residues" evidence="1">
    <location>
        <begin position="88"/>
        <end position="97"/>
    </location>
</feature>
<evidence type="ECO:0000256" key="1">
    <source>
        <dbReference type="SAM" id="MobiDB-lite"/>
    </source>
</evidence>
<proteinExistence type="predicted"/>
<dbReference type="EMBL" id="JAIWYP010000005">
    <property type="protein sequence ID" value="KAH3828545.1"/>
    <property type="molecule type" value="Genomic_DNA"/>
</dbReference>
<dbReference type="AlphaFoldDB" id="A0A9D4JXM5"/>
<reference evidence="2" key="2">
    <citation type="submission" date="2020-11" db="EMBL/GenBank/DDBJ databases">
        <authorList>
            <person name="McCartney M.A."/>
            <person name="Auch B."/>
            <person name="Kono T."/>
            <person name="Mallez S."/>
            <person name="Becker A."/>
            <person name="Gohl D.M."/>
            <person name="Silverstein K.A.T."/>
            <person name="Koren S."/>
            <person name="Bechman K.B."/>
            <person name="Herman A."/>
            <person name="Abrahante J.E."/>
            <person name="Garbe J."/>
        </authorList>
    </citation>
    <scope>NUCLEOTIDE SEQUENCE</scope>
    <source>
        <strain evidence="2">Duluth1</strain>
        <tissue evidence="2">Whole animal</tissue>
    </source>
</reference>
<feature type="compositionally biased region" description="Basic and acidic residues" evidence="1">
    <location>
        <begin position="104"/>
        <end position="120"/>
    </location>
</feature>
<name>A0A9D4JXM5_DREPO</name>
<protein>
    <submittedName>
        <fullName evidence="2">Uncharacterized protein</fullName>
    </submittedName>
</protein>